<evidence type="ECO:0000313" key="10">
    <source>
        <dbReference type="Proteomes" id="UP000038040"/>
    </source>
</evidence>
<gene>
    <name evidence="9" type="ORF">DME_LOCUS10262</name>
</gene>
<name>A0A0N4UK94_DRAME</name>
<dbReference type="STRING" id="318479.A0A0N4UK94"/>
<feature type="domain" description="Condensin complex subunit 1 C-terminal" evidence="8">
    <location>
        <begin position="891"/>
        <end position="1049"/>
    </location>
</feature>
<dbReference type="GO" id="GO:0042393">
    <property type="term" value="F:histone binding"/>
    <property type="evidence" value="ECO:0007669"/>
    <property type="project" value="TreeGrafter"/>
</dbReference>
<keyword evidence="4" id="KW-0226">DNA condensation</keyword>
<comment type="subcellular location">
    <subcellularLocation>
        <location evidence="1">Nucleus</location>
    </subcellularLocation>
</comment>
<dbReference type="InterPro" id="IPR032682">
    <property type="entry name" value="Cnd1_C"/>
</dbReference>
<evidence type="ECO:0000256" key="4">
    <source>
        <dbReference type="ARBA" id="ARBA00023067"/>
    </source>
</evidence>
<evidence type="ECO:0000256" key="3">
    <source>
        <dbReference type="ARBA" id="ARBA00022776"/>
    </source>
</evidence>
<organism evidence="10 12">
    <name type="scientific">Dracunculus medinensis</name>
    <name type="common">Guinea worm</name>
    <dbReference type="NCBI Taxonomy" id="318479"/>
    <lineage>
        <taxon>Eukaryota</taxon>
        <taxon>Metazoa</taxon>
        <taxon>Ecdysozoa</taxon>
        <taxon>Nematoda</taxon>
        <taxon>Chromadorea</taxon>
        <taxon>Rhabditida</taxon>
        <taxon>Spirurina</taxon>
        <taxon>Dracunculoidea</taxon>
        <taxon>Dracunculidae</taxon>
        <taxon>Dracunculus</taxon>
    </lineage>
</organism>
<sequence>MCLSAARAYMALSSLNGSQAFSIFHPSVFQRALDSMRLVYRLLILDGFRGTGLGTTTKAFKFKSKGKRNAIRKQKEQSSCIERTVIELSADDRSQFKMLLFDTTESFFVLLNKVSLSQYNIILMNVTDLLRDFLIIDLSDQVLVGKIRRLSEFQQLNKISNRSFALMHRLIDCRHCAAQILFCRIAMPRILYYTFENMVLPSGTHPSKTMIEHKNAIVRFLKCRIQENMKDELDALLIILKTVCYRCPDRLDYRTKVANVLMEILILLPVSYHHDFANFLRIFGSYAKIFCRAFAVEIASIFLQQIDFTGSEQNMINNYMACDELINKCELENQRDQTLPSFVNDEEDKLEEERKNNVSRQKEFSVKKNVGFNIKSNLLPAKSFEPRSALLTFLLQACMDKAPTIAVELKNENFDVFEEKTNTALLNLIICRCEDERVSSRKTAISALEALFPYLSKEDSFFAIQCFKDRCRDLSLVVRKQAAESLSRLFASSATTTDILDEVWLTAVLPLVIDREQSVSQCACELIFNIVILPILNNSDIAMRILKIVEQKANYRRFIIRVLSQQSNEGKLTRDFAEALLSRYGDHVEKCVIWMLLKDLSTIFKINCNFAVKAWFELEEDHESNVVAYIAHVLARCGKELNINERRKLKDDISKKLLGFRIHESFLSTVYFAFSQILKEDDEDLSNCKNFLEFNRSFLDNCYQCLHSTIYRSNEYVSDLLSSQNGPDNKSIQRLVRIIVSIGEAMQYDSSLINNKIFDLLQLIIASDTIYQQMSQSIKTISSHCIDNINYKEKCLTQYSSRREANDKEEATFKIRQASNDHLPGSQKFSQGTAISLPGSIQCSVNMEALTSSVRAYAILALGKMCILDENLAKICIPVFAKQLTINPDHIIRNNIICVMCDLFMRFALLVDCHAAVVASCLKDSSTFIRKQILMLLTKLIKEQFIRWEGQIMYHFVSTLLDENEEIRNYAEMFQIDVLLVQFPSMFVNHFIECIFYFNSVVHGSWITINKALDEDVEQRNLKCALSGAKNKVARMKLYKFMMKTFDDQNKFTVMVRIGQEVYLAVVDGVLDFNDRKIQMLLVDCNEIMCSNEIKLSMNLGQCNSKTDDDDEPPLAVQDVAKKIVSSAFRRGIIEAILPHIIQLKYFLQEYKQPELEKGIIFVLRELCKDHREQLDEFLASDRQLMAEIQFDLKKLEEEEKNKRLTVSKINDINPHKVKSQANEVPSNNSINNNVELIPVSASICSQNQKSAIKEINSDEYNVSIVAKQTAFMSSGTDGDRNSSNPSALMHNNESYRTAKNVSISAANVANVQNKNNEKRIEVDRAEEDRADNISKKTLLDPEDVISKKTNIATRAISTPERTFAELTFRFADVSIIQKTGPSSDNK</sequence>
<evidence type="ECO:0000313" key="11">
    <source>
        <dbReference type="Proteomes" id="UP000274756"/>
    </source>
</evidence>
<dbReference type="Gene3D" id="1.25.10.10">
    <property type="entry name" value="Leucine-rich Repeat Variant"/>
    <property type="match status" value="1"/>
</dbReference>
<dbReference type="InterPro" id="IPR026971">
    <property type="entry name" value="CND1/NCAPD3"/>
</dbReference>
<dbReference type="Proteomes" id="UP000038040">
    <property type="component" value="Unplaced"/>
</dbReference>
<dbReference type="OrthoDB" id="10263978at2759"/>
<dbReference type="InterPro" id="IPR011989">
    <property type="entry name" value="ARM-like"/>
</dbReference>
<dbReference type="GO" id="GO:0010032">
    <property type="term" value="P:meiotic chromosome condensation"/>
    <property type="evidence" value="ECO:0007669"/>
    <property type="project" value="TreeGrafter"/>
</dbReference>
<dbReference type="Proteomes" id="UP000274756">
    <property type="component" value="Unassembled WGS sequence"/>
</dbReference>
<evidence type="ECO:0000259" key="8">
    <source>
        <dbReference type="Pfam" id="PF12717"/>
    </source>
</evidence>
<dbReference type="GO" id="GO:0000779">
    <property type="term" value="C:condensed chromosome, centromeric region"/>
    <property type="evidence" value="ECO:0007669"/>
    <property type="project" value="TreeGrafter"/>
</dbReference>
<dbReference type="AlphaFoldDB" id="A0A0N4UK94"/>
<evidence type="ECO:0000313" key="9">
    <source>
        <dbReference type="EMBL" id="VDN60289.1"/>
    </source>
</evidence>
<feature type="coiled-coil region" evidence="7">
    <location>
        <begin position="1179"/>
        <end position="1206"/>
    </location>
</feature>
<evidence type="ECO:0000256" key="7">
    <source>
        <dbReference type="SAM" id="Coils"/>
    </source>
</evidence>
<keyword evidence="5" id="KW-0539">Nucleus</keyword>
<protein>
    <submittedName>
        <fullName evidence="12">Cnd1 domain-containing protein</fullName>
    </submittedName>
</protein>
<dbReference type="GO" id="GO:0051301">
    <property type="term" value="P:cell division"/>
    <property type="evidence" value="ECO:0007669"/>
    <property type="project" value="UniProtKB-KW"/>
</dbReference>
<keyword evidence="6" id="KW-0131">Cell cycle</keyword>
<dbReference type="GO" id="GO:0005634">
    <property type="term" value="C:nucleus"/>
    <property type="evidence" value="ECO:0007669"/>
    <property type="project" value="UniProtKB-SubCell"/>
</dbReference>
<keyword evidence="2" id="KW-0132">Cell division</keyword>
<reference evidence="12" key="1">
    <citation type="submission" date="2016-04" db="UniProtKB">
        <authorList>
            <consortium name="WormBaseParasite"/>
        </authorList>
    </citation>
    <scope>IDENTIFICATION</scope>
</reference>
<dbReference type="WBParaSite" id="DME_0000812601-mRNA-1">
    <property type="protein sequence ID" value="DME_0000812601-mRNA-1"/>
    <property type="gene ID" value="DME_0000812601"/>
</dbReference>
<keyword evidence="11" id="KW-1185">Reference proteome</keyword>
<evidence type="ECO:0000256" key="5">
    <source>
        <dbReference type="ARBA" id="ARBA00023242"/>
    </source>
</evidence>
<evidence type="ECO:0000256" key="6">
    <source>
        <dbReference type="ARBA" id="ARBA00023306"/>
    </source>
</evidence>
<evidence type="ECO:0000313" key="12">
    <source>
        <dbReference type="WBParaSite" id="DME_0000812601-mRNA-1"/>
    </source>
</evidence>
<keyword evidence="7" id="KW-0175">Coiled coil</keyword>
<dbReference type="EMBL" id="UYYG01001209">
    <property type="protein sequence ID" value="VDN60289.1"/>
    <property type="molecule type" value="Genomic_DNA"/>
</dbReference>
<reference evidence="9 11" key="2">
    <citation type="submission" date="2018-11" db="EMBL/GenBank/DDBJ databases">
        <authorList>
            <consortium name="Pathogen Informatics"/>
        </authorList>
    </citation>
    <scope>NUCLEOTIDE SEQUENCE [LARGE SCALE GENOMIC DNA]</scope>
</reference>
<dbReference type="InterPro" id="IPR016024">
    <property type="entry name" value="ARM-type_fold"/>
</dbReference>
<dbReference type="GO" id="GO:0007076">
    <property type="term" value="P:mitotic chromosome condensation"/>
    <property type="evidence" value="ECO:0007669"/>
    <property type="project" value="InterPro"/>
</dbReference>
<evidence type="ECO:0000256" key="1">
    <source>
        <dbReference type="ARBA" id="ARBA00004123"/>
    </source>
</evidence>
<keyword evidence="3" id="KW-0498">Mitosis</keyword>
<dbReference type="PANTHER" id="PTHR14222:SF1">
    <property type="entry name" value="CONDENSIN-2 COMPLEX SUBUNIT D3"/>
    <property type="match status" value="1"/>
</dbReference>
<evidence type="ECO:0000256" key="2">
    <source>
        <dbReference type="ARBA" id="ARBA00022618"/>
    </source>
</evidence>
<accession>A0A0N4UK94</accession>
<dbReference type="Pfam" id="PF12717">
    <property type="entry name" value="Cnd1"/>
    <property type="match status" value="1"/>
</dbReference>
<dbReference type="PANTHER" id="PTHR14222">
    <property type="entry name" value="CONDENSIN"/>
    <property type="match status" value="1"/>
</dbReference>
<dbReference type="GO" id="GO:0000796">
    <property type="term" value="C:condensin complex"/>
    <property type="evidence" value="ECO:0007669"/>
    <property type="project" value="TreeGrafter"/>
</dbReference>
<dbReference type="SUPFAM" id="SSF48371">
    <property type="entry name" value="ARM repeat"/>
    <property type="match status" value="1"/>
</dbReference>
<proteinExistence type="predicted"/>